<evidence type="ECO:0000313" key="3">
    <source>
        <dbReference type="Proteomes" id="UP000784286"/>
    </source>
</evidence>
<dbReference type="EMBL" id="JAHLFJ010000043">
    <property type="protein sequence ID" value="MBU3855802.1"/>
    <property type="molecule type" value="Genomic_DNA"/>
</dbReference>
<dbReference type="AlphaFoldDB" id="A0A948TM35"/>
<keyword evidence="1" id="KW-0732">Signal</keyword>
<evidence type="ECO:0000256" key="1">
    <source>
        <dbReference type="SAM" id="SignalP"/>
    </source>
</evidence>
<dbReference type="Pfam" id="PF11777">
    <property type="entry name" value="DUF3316"/>
    <property type="match status" value="1"/>
</dbReference>
<gene>
    <name evidence="2" type="ORF">H9928_04460</name>
</gene>
<organism evidence="2 3">
    <name type="scientific">Candidatus Phocaeicola excrementipullorum</name>
    <dbReference type="NCBI Taxonomy" id="2838731"/>
    <lineage>
        <taxon>Bacteria</taxon>
        <taxon>Pseudomonadati</taxon>
        <taxon>Bacteroidota</taxon>
        <taxon>Bacteroidia</taxon>
        <taxon>Bacteroidales</taxon>
        <taxon>Bacteroidaceae</taxon>
        <taxon>Phocaeicola</taxon>
    </lineage>
</organism>
<protein>
    <submittedName>
        <fullName evidence="2">DUF3316 domain-containing protein</fullName>
    </submittedName>
</protein>
<name>A0A948TM35_9BACT</name>
<evidence type="ECO:0000313" key="2">
    <source>
        <dbReference type="EMBL" id="MBU3855802.1"/>
    </source>
</evidence>
<accession>A0A948TM35</accession>
<feature type="chain" id="PRO_5037037894" evidence="1">
    <location>
        <begin position="23"/>
        <end position="284"/>
    </location>
</feature>
<dbReference type="InterPro" id="IPR016879">
    <property type="entry name" value="UCP028299"/>
</dbReference>
<reference evidence="2" key="1">
    <citation type="journal article" date="2021" name="PeerJ">
        <title>Extensive microbial diversity within the chicken gut microbiome revealed by metagenomics and culture.</title>
        <authorList>
            <person name="Gilroy R."/>
            <person name="Ravi A."/>
            <person name="Getino M."/>
            <person name="Pursley I."/>
            <person name="Horton D.L."/>
            <person name="Alikhan N.F."/>
            <person name="Baker D."/>
            <person name="Gharbi K."/>
            <person name="Hall N."/>
            <person name="Watson M."/>
            <person name="Adriaenssens E.M."/>
            <person name="Foster-Nyarko E."/>
            <person name="Jarju S."/>
            <person name="Secka A."/>
            <person name="Antonio M."/>
            <person name="Oren A."/>
            <person name="Chaudhuri R.R."/>
            <person name="La Ragione R."/>
            <person name="Hildebrand F."/>
            <person name="Pallen M.J."/>
        </authorList>
    </citation>
    <scope>NUCLEOTIDE SEQUENCE</scope>
    <source>
        <strain evidence="2">8470</strain>
    </source>
</reference>
<sequence length="284" mass="32312">MKRIVLLSAILACMLCVLRASAQEDSLRATRYVMRSTMIGAGKSNVFETYLSPVEYKGPEVRILHESMRMTRLMDGNVSVQNLVQASGSYTKNRSGTGEMYSGFFNWTCGLHYQFRINDDLKILFGPMLDLTVGGIYNVRNSNNPAQAKAYGSIDASGMLVYKFRIARYPMVLRYQADLPVLGVMFSPEFGESYYEMFSLGHDGRHVAFTSFHNNPSLRQMLTLDFPVRKVVMRVGYVCNIQQAKVNHLKSHVYSHDFMVGFVKNLYLLKGRRKVSMPNRVTPF</sequence>
<reference evidence="2" key="2">
    <citation type="submission" date="2021-04" db="EMBL/GenBank/DDBJ databases">
        <authorList>
            <person name="Gilroy R."/>
        </authorList>
    </citation>
    <scope>NUCLEOTIDE SEQUENCE</scope>
    <source>
        <strain evidence="2">8470</strain>
    </source>
</reference>
<comment type="caution">
    <text evidence="2">The sequence shown here is derived from an EMBL/GenBank/DDBJ whole genome shotgun (WGS) entry which is preliminary data.</text>
</comment>
<proteinExistence type="predicted"/>
<dbReference type="Proteomes" id="UP000784286">
    <property type="component" value="Unassembled WGS sequence"/>
</dbReference>
<feature type="signal peptide" evidence="1">
    <location>
        <begin position="1"/>
        <end position="22"/>
    </location>
</feature>